<evidence type="ECO:0000256" key="6">
    <source>
        <dbReference type="ARBA" id="ARBA00023186"/>
    </source>
</evidence>
<name>A0A2S0KJ36_9ACTN</name>
<dbReference type="Gene3D" id="3.30.420.40">
    <property type="match status" value="2"/>
</dbReference>
<evidence type="ECO:0000313" key="9">
    <source>
        <dbReference type="EMBL" id="AVM01661.1"/>
    </source>
</evidence>
<dbReference type="CDD" id="cd24029">
    <property type="entry name" value="ASKHA_NBD_HSP70_DnaK_HscA_HscC"/>
    <property type="match status" value="1"/>
</dbReference>
<dbReference type="EMBL" id="CP027433">
    <property type="protein sequence ID" value="AVM01661.1"/>
    <property type="molecule type" value="Genomic_DNA"/>
</dbReference>
<keyword evidence="3 7" id="KW-0547">Nucleotide-binding</keyword>
<dbReference type="Gene3D" id="3.90.640.10">
    <property type="entry name" value="Actin, Chain A, domain 4"/>
    <property type="match status" value="1"/>
</dbReference>
<dbReference type="InterPro" id="IPR029047">
    <property type="entry name" value="HSP70_peptide-bd_sf"/>
</dbReference>
<dbReference type="GO" id="GO:0140662">
    <property type="term" value="F:ATP-dependent protein folding chaperone"/>
    <property type="evidence" value="ECO:0007669"/>
    <property type="project" value="InterPro"/>
</dbReference>
<dbReference type="PROSITE" id="PS00297">
    <property type="entry name" value="HSP70_1"/>
    <property type="match status" value="1"/>
</dbReference>
<evidence type="ECO:0000256" key="4">
    <source>
        <dbReference type="ARBA" id="ARBA00022840"/>
    </source>
</evidence>
<dbReference type="PRINTS" id="PR00301">
    <property type="entry name" value="HEATSHOCK70"/>
</dbReference>
<sequence>MTIRLVQFSAALSTTTSLKGFSMRPIGIDLGTTYSAIATIGVGGQPEIIRNNMGQATTPSVVMLESTGEVLVGQEAKQQRVMAPGDIIEFVKRQMGNPTWAFHGDTEQYSAVAVSAIILRQLVKDASEVLGEDISSVVITVPAYFKDGQRNATKQAGEMAGLEVLQVINEPVAAAMSYGVTRGFTGTMLVYDLGGGTFDVTVVRVANGSTFDILAHEGDSQLGGFDFDNLIINWATSEFEAQTGTPVEDTLEMQAQLRDRCEQAKHKLSQVDKAPIFISSGGQNVKLVLTREKFEQLASSLLATTEDITLDVLDAAGITKAQVDKVLLVGGSTRMPMVKRMLTELMGQEPDQTVHPDEAVALGAAVAADVNGVQRQGAQQQTASAAPIVLHDVTSHSLGVKSLNEQGFLANTVIIEANTHIPCQVRRTFFTTADNQTDLHVQVTVGDGTDLRYVEDLGDSHLKIPPHPQQSPVEVIYSCDIDGMMHVEVIDLVDNNRLGEFEVERPGAVDQGEVDRMRDALASLDFQ</sequence>
<dbReference type="PROSITE" id="PS01036">
    <property type="entry name" value="HSP70_3"/>
    <property type="match status" value="1"/>
</dbReference>
<evidence type="ECO:0000256" key="5">
    <source>
        <dbReference type="ARBA" id="ARBA00023016"/>
    </source>
</evidence>
<comment type="similarity">
    <text evidence="1 7">Belongs to the heat shock protein 70 family.</text>
</comment>
<dbReference type="Pfam" id="PF00012">
    <property type="entry name" value="HSP70"/>
    <property type="match status" value="1"/>
</dbReference>
<keyword evidence="2" id="KW-0597">Phosphoprotein</keyword>
<dbReference type="PANTHER" id="PTHR19375">
    <property type="entry name" value="HEAT SHOCK PROTEIN 70KDA"/>
    <property type="match status" value="1"/>
</dbReference>
<keyword evidence="10" id="KW-1185">Reference proteome</keyword>
<keyword evidence="5" id="KW-0346">Stress response</keyword>
<evidence type="ECO:0000256" key="7">
    <source>
        <dbReference type="RuleBase" id="RU003322"/>
    </source>
</evidence>
<dbReference type="AlphaFoldDB" id="A0A2S0KJ36"/>
<dbReference type="Proteomes" id="UP000239814">
    <property type="component" value="Chromosome"/>
</dbReference>
<dbReference type="FunFam" id="3.90.640.10:FF:000003">
    <property type="entry name" value="Molecular chaperone DnaK"/>
    <property type="match status" value="1"/>
</dbReference>
<evidence type="ECO:0000256" key="2">
    <source>
        <dbReference type="ARBA" id="ARBA00022553"/>
    </source>
</evidence>
<dbReference type="Gene3D" id="2.60.34.10">
    <property type="entry name" value="Substrate Binding Domain Of DNAk, Chain A, domain 1"/>
    <property type="match status" value="1"/>
</dbReference>
<accession>A0A2S0KJ36</accession>
<dbReference type="FunFam" id="3.30.420.40:FF:000071">
    <property type="entry name" value="Molecular chaperone DnaK"/>
    <property type="match status" value="1"/>
</dbReference>
<dbReference type="InterPro" id="IPR043129">
    <property type="entry name" value="ATPase_NBD"/>
</dbReference>
<keyword evidence="4 7" id="KW-0067">ATP-binding</keyword>
<proteinExistence type="inferred from homology"/>
<dbReference type="InterPro" id="IPR013126">
    <property type="entry name" value="Hsp_70_fam"/>
</dbReference>
<dbReference type="SUPFAM" id="SSF100920">
    <property type="entry name" value="Heat shock protein 70kD (HSP70), peptide-binding domain"/>
    <property type="match status" value="1"/>
</dbReference>
<dbReference type="PROSITE" id="PS00329">
    <property type="entry name" value="HSP70_2"/>
    <property type="match status" value="1"/>
</dbReference>
<protein>
    <submittedName>
        <fullName evidence="9">Molecular chaperone DnaK</fullName>
    </submittedName>
</protein>
<dbReference type="GO" id="GO:0005524">
    <property type="term" value="F:ATP binding"/>
    <property type="evidence" value="ECO:0007669"/>
    <property type="project" value="UniProtKB-KW"/>
</dbReference>
<dbReference type="SUPFAM" id="SSF53067">
    <property type="entry name" value="Actin-like ATPase domain"/>
    <property type="match status" value="2"/>
</dbReference>
<organism evidence="9 10">
    <name type="scientific">Gordonia iterans</name>
    <dbReference type="NCBI Taxonomy" id="1004901"/>
    <lineage>
        <taxon>Bacteria</taxon>
        <taxon>Bacillati</taxon>
        <taxon>Actinomycetota</taxon>
        <taxon>Actinomycetes</taxon>
        <taxon>Mycobacteriales</taxon>
        <taxon>Gordoniaceae</taxon>
        <taxon>Gordonia</taxon>
    </lineage>
</organism>
<evidence type="ECO:0000313" key="10">
    <source>
        <dbReference type="Proteomes" id="UP000239814"/>
    </source>
</evidence>
<dbReference type="InterPro" id="IPR018181">
    <property type="entry name" value="Heat_shock_70_CS"/>
</dbReference>
<keyword evidence="6" id="KW-0143">Chaperone</keyword>
<dbReference type="KEGG" id="git:C6V83_16745"/>
<gene>
    <name evidence="9" type="ORF">C6V83_16745</name>
</gene>
<keyword evidence="8" id="KW-0175">Coiled coil</keyword>
<evidence type="ECO:0000256" key="1">
    <source>
        <dbReference type="ARBA" id="ARBA00007381"/>
    </source>
</evidence>
<evidence type="ECO:0000256" key="8">
    <source>
        <dbReference type="SAM" id="Coils"/>
    </source>
</evidence>
<evidence type="ECO:0000256" key="3">
    <source>
        <dbReference type="ARBA" id="ARBA00022741"/>
    </source>
</evidence>
<reference evidence="9 10" key="1">
    <citation type="submission" date="2018-03" db="EMBL/GenBank/DDBJ databases">
        <title>Characteristics and genome of n-alkane degrading marine bacteria Gordonia iterans isolated from crude oil contaminated in Tae-an, South Korea.</title>
        <authorList>
            <person name="Lee S.-S."/>
            <person name="Kim H."/>
        </authorList>
    </citation>
    <scope>NUCLEOTIDE SEQUENCE [LARGE SCALE GENOMIC DNA]</scope>
    <source>
        <strain evidence="9 10">Co17</strain>
    </source>
</reference>
<feature type="coiled-coil region" evidence="8">
    <location>
        <begin position="247"/>
        <end position="274"/>
    </location>
</feature>